<keyword evidence="3" id="KW-0175">Coiled coil</keyword>
<dbReference type="InterPro" id="IPR000160">
    <property type="entry name" value="GGDEF_dom"/>
</dbReference>
<dbReference type="EMBL" id="QFQP01000049">
    <property type="protein sequence ID" value="PZR05010.1"/>
    <property type="molecule type" value="Genomic_DNA"/>
</dbReference>
<dbReference type="PANTHER" id="PTHR45138">
    <property type="entry name" value="REGULATORY COMPONENTS OF SENSORY TRANSDUCTION SYSTEM"/>
    <property type="match status" value="1"/>
</dbReference>
<dbReference type="InterPro" id="IPR043128">
    <property type="entry name" value="Rev_trsase/Diguanyl_cyclase"/>
</dbReference>
<evidence type="ECO:0000256" key="1">
    <source>
        <dbReference type="ARBA" id="ARBA00012528"/>
    </source>
</evidence>
<reference evidence="6 7" key="1">
    <citation type="submission" date="2017-08" db="EMBL/GenBank/DDBJ databases">
        <title>Infants hospitalized years apart are colonized by the same room-sourced microbial strains.</title>
        <authorList>
            <person name="Brooks B."/>
            <person name="Olm M.R."/>
            <person name="Firek B.A."/>
            <person name="Baker R."/>
            <person name="Thomas B.C."/>
            <person name="Morowitz M.J."/>
            <person name="Banfield J.F."/>
        </authorList>
    </citation>
    <scope>NUCLEOTIDE SEQUENCE [LARGE SCALE GENOMIC DNA]</scope>
    <source>
        <strain evidence="6">S2_003_000_R2_14</strain>
    </source>
</reference>
<evidence type="ECO:0000313" key="6">
    <source>
        <dbReference type="EMBL" id="PZR05010.1"/>
    </source>
</evidence>
<feature type="domain" description="GGDEF" evidence="5">
    <location>
        <begin position="314"/>
        <end position="444"/>
    </location>
</feature>
<comment type="caution">
    <text evidence="6">The sequence shown here is derived from an EMBL/GenBank/DDBJ whole genome shotgun (WGS) entry which is preliminary data.</text>
</comment>
<dbReference type="GO" id="GO:0052621">
    <property type="term" value="F:diguanylate cyclase activity"/>
    <property type="evidence" value="ECO:0007669"/>
    <property type="project" value="UniProtKB-EC"/>
</dbReference>
<dbReference type="PROSITE" id="PS50887">
    <property type="entry name" value="GGDEF"/>
    <property type="match status" value="1"/>
</dbReference>
<feature type="region of interest" description="Disordered" evidence="4">
    <location>
        <begin position="1"/>
        <end position="24"/>
    </location>
</feature>
<accession>A0A2W5SQM3</accession>
<dbReference type="InterPro" id="IPR050469">
    <property type="entry name" value="Diguanylate_Cyclase"/>
</dbReference>
<gene>
    <name evidence="6" type="ORF">DI536_33165</name>
</gene>
<sequence>MSDAAVHRLRRGGGLGEDDGARAMSQPAPASLAEAFFFFCQGNFSFRLPRTMQRDEADTQAFFFNSVADELERIIVGAREQEQRLATMTAMLSDVLIRVAGGDFEVQAQRDERGDSMDVLVFLVNNTVSELKALVEERNRASDSAREKLEQLVAERTAQLQQSEDNFRQLFDASPVAMILSRARDNVVLRTNAQAGRLFEVRPEDLRIEDIWVDLADRQKMLAQVASKGFVDGFEAHLQRHRKDPFWADLAVRTVRLGGEDCVLSGTRDITEQKLLEARLRELATTDELTGALNRRRLFEVGEQLREHAVRYSRPFTLAMLDLDRFKNINDTWGHAVGDQALRLVCDVIRKELRSTDSLGRYGGEELVVLFSETTLEEAQLATERIRSAIGRATLWHDEKRVPLSISGGVVSWRDGELLEELVKRADDALYQAKAGGRNKVVPA</sequence>
<proteinExistence type="predicted"/>
<dbReference type="Gene3D" id="3.30.450.20">
    <property type="entry name" value="PAS domain"/>
    <property type="match status" value="1"/>
</dbReference>
<dbReference type="EC" id="2.7.7.65" evidence="1"/>
<dbReference type="InterPro" id="IPR035965">
    <property type="entry name" value="PAS-like_dom_sf"/>
</dbReference>
<dbReference type="AlphaFoldDB" id="A0A2W5SQM3"/>
<evidence type="ECO:0000313" key="7">
    <source>
        <dbReference type="Proteomes" id="UP000249061"/>
    </source>
</evidence>
<dbReference type="SUPFAM" id="SSF55785">
    <property type="entry name" value="PYP-like sensor domain (PAS domain)"/>
    <property type="match status" value="1"/>
</dbReference>
<protein>
    <recommendedName>
        <fullName evidence="1">diguanylate cyclase</fullName>
        <ecNumber evidence="1">2.7.7.65</ecNumber>
    </recommendedName>
</protein>
<dbReference type="NCBIfam" id="TIGR00229">
    <property type="entry name" value="sensory_box"/>
    <property type="match status" value="1"/>
</dbReference>
<dbReference type="CDD" id="cd01949">
    <property type="entry name" value="GGDEF"/>
    <property type="match status" value="1"/>
</dbReference>
<dbReference type="InterPro" id="IPR000014">
    <property type="entry name" value="PAS"/>
</dbReference>
<dbReference type="Pfam" id="PF00990">
    <property type="entry name" value="GGDEF"/>
    <property type="match status" value="1"/>
</dbReference>
<feature type="coiled-coil region" evidence="3">
    <location>
        <begin position="131"/>
        <end position="166"/>
    </location>
</feature>
<name>A0A2W5SQM3_9BACT</name>
<evidence type="ECO:0000259" key="5">
    <source>
        <dbReference type="PROSITE" id="PS50887"/>
    </source>
</evidence>
<dbReference type="PANTHER" id="PTHR45138:SF9">
    <property type="entry name" value="DIGUANYLATE CYCLASE DGCM-RELATED"/>
    <property type="match status" value="1"/>
</dbReference>
<dbReference type="Proteomes" id="UP000249061">
    <property type="component" value="Unassembled WGS sequence"/>
</dbReference>
<comment type="catalytic activity">
    <reaction evidence="2">
        <text>2 GTP = 3',3'-c-di-GMP + 2 diphosphate</text>
        <dbReference type="Rhea" id="RHEA:24898"/>
        <dbReference type="ChEBI" id="CHEBI:33019"/>
        <dbReference type="ChEBI" id="CHEBI:37565"/>
        <dbReference type="ChEBI" id="CHEBI:58805"/>
        <dbReference type="EC" id="2.7.7.65"/>
    </reaction>
</comment>
<evidence type="ECO:0000256" key="4">
    <source>
        <dbReference type="SAM" id="MobiDB-lite"/>
    </source>
</evidence>
<organism evidence="6 7">
    <name type="scientific">Archangium gephyra</name>
    <dbReference type="NCBI Taxonomy" id="48"/>
    <lineage>
        <taxon>Bacteria</taxon>
        <taxon>Pseudomonadati</taxon>
        <taxon>Myxococcota</taxon>
        <taxon>Myxococcia</taxon>
        <taxon>Myxococcales</taxon>
        <taxon>Cystobacterineae</taxon>
        <taxon>Archangiaceae</taxon>
        <taxon>Archangium</taxon>
    </lineage>
</organism>
<dbReference type="NCBIfam" id="TIGR00254">
    <property type="entry name" value="GGDEF"/>
    <property type="match status" value="1"/>
</dbReference>
<dbReference type="FunFam" id="3.30.70.270:FF:000001">
    <property type="entry name" value="Diguanylate cyclase domain protein"/>
    <property type="match status" value="1"/>
</dbReference>
<dbReference type="SUPFAM" id="SSF55073">
    <property type="entry name" value="Nucleotide cyclase"/>
    <property type="match status" value="1"/>
</dbReference>
<dbReference type="Gene3D" id="3.30.70.270">
    <property type="match status" value="1"/>
</dbReference>
<dbReference type="SMART" id="SM00267">
    <property type="entry name" value="GGDEF"/>
    <property type="match status" value="1"/>
</dbReference>
<evidence type="ECO:0000256" key="2">
    <source>
        <dbReference type="ARBA" id="ARBA00034247"/>
    </source>
</evidence>
<evidence type="ECO:0000256" key="3">
    <source>
        <dbReference type="SAM" id="Coils"/>
    </source>
</evidence>
<dbReference type="InterPro" id="IPR029787">
    <property type="entry name" value="Nucleotide_cyclase"/>
</dbReference>